<feature type="domain" description="Hsp70-interacting protein N-terminal" evidence="9">
    <location>
        <begin position="18"/>
        <end position="57"/>
    </location>
</feature>
<proteinExistence type="inferred from homology"/>
<dbReference type="GO" id="GO:0046983">
    <property type="term" value="F:protein dimerization activity"/>
    <property type="evidence" value="ECO:0007669"/>
    <property type="project" value="InterPro"/>
</dbReference>
<dbReference type="OrthoDB" id="533763at2759"/>
<comment type="similarity">
    <text evidence="1">Belongs to the FAM10 family.</text>
</comment>
<feature type="compositionally biased region" description="Acidic residues" evidence="7">
    <location>
        <begin position="69"/>
        <end position="79"/>
    </location>
</feature>
<dbReference type="Pfam" id="PF18253">
    <property type="entry name" value="HipN"/>
    <property type="match status" value="1"/>
</dbReference>
<dbReference type="AlphaFoldDB" id="A0A0V1DFC2"/>
<dbReference type="GO" id="GO:1902494">
    <property type="term" value="C:catalytic complex"/>
    <property type="evidence" value="ECO:0007669"/>
    <property type="project" value="UniProtKB-ARBA"/>
</dbReference>
<keyword evidence="11" id="KW-1185">Reference proteome</keyword>
<feature type="region of interest" description="Disordered" evidence="7">
    <location>
        <begin position="236"/>
        <end position="294"/>
    </location>
</feature>
<feature type="region of interest" description="Disordered" evidence="7">
    <location>
        <begin position="356"/>
        <end position="392"/>
    </location>
</feature>
<gene>
    <name evidence="10" type="primary">ST13</name>
    <name evidence="10" type="ORF">T03_17949</name>
</gene>
<evidence type="ECO:0000259" key="9">
    <source>
        <dbReference type="Pfam" id="PF18253"/>
    </source>
</evidence>
<evidence type="ECO:0000256" key="2">
    <source>
        <dbReference type="ARBA" id="ARBA00022737"/>
    </source>
</evidence>
<evidence type="ECO:0000259" key="8">
    <source>
        <dbReference type="Pfam" id="PF17830"/>
    </source>
</evidence>
<dbReference type="SUPFAM" id="SSF48452">
    <property type="entry name" value="TPR-like"/>
    <property type="match status" value="1"/>
</dbReference>
<dbReference type="SMART" id="SM00028">
    <property type="entry name" value="TPR"/>
    <property type="match status" value="3"/>
</dbReference>
<comment type="caution">
    <text evidence="10">The sequence shown here is derived from an EMBL/GenBank/DDBJ whole genome shotgun (WGS) entry which is preliminary data.</text>
</comment>
<evidence type="ECO:0000256" key="4">
    <source>
        <dbReference type="ARBA" id="ARBA00037033"/>
    </source>
</evidence>
<evidence type="ECO:0000256" key="3">
    <source>
        <dbReference type="ARBA" id="ARBA00022803"/>
    </source>
</evidence>
<evidence type="ECO:0000313" key="10">
    <source>
        <dbReference type="EMBL" id="KRY60345.1"/>
    </source>
</evidence>
<feature type="compositionally biased region" description="Polar residues" evidence="7">
    <location>
        <begin position="273"/>
        <end position="285"/>
    </location>
</feature>
<feature type="compositionally biased region" description="Basic and acidic residues" evidence="7">
    <location>
        <begin position="366"/>
        <end position="379"/>
    </location>
</feature>
<dbReference type="FunFam" id="1.25.40.10:FF:000112">
    <property type="entry name" value="FAM10 family protein"/>
    <property type="match status" value="1"/>
</dbReference>
<dbReference type="GO" id="GO:0030544">
    <property type="term" value="F:Hsp70 protein binding"/>
    <property type="evidence" value="ECO:0007669"/>
    <property type="project" value="TreeGrafter"/>
</dbReference>
<evidence type="ECO:0000256" key="1">
    <source>
        <dbReference type="ARBA" id="ARBA00009015"/>
    </source>
</evidence>
<dbReference type="CDD" id="cd14438">
    <property type="entry name" value="Hip_N"/>
    <property type="match status" value="1"/>
</dbReference>
<evidence type="ECO:0000256" key="5">
    <source>
        <dbReference type="ARBA" id="ARBA00064040"/>
    </source>
</evidence>
<feature type="region of interest" description="Disordered" evidence="7">
    <location>
        <begin position="55"/>
        <end position="80"/>
    </location>
</feature>
<dbReference type="FunFam" id="6.10.250.3420:FF:000001">
    <property type="entry name" value="Hsc70-interacting protein-like protein"/>
    <property type="match status" value="1"/>
</dbReference>
<feature type="domain" description="STI1/HOP DP" evidence="8">
    <location>
        <begin position="308"/>
        <end position="355"/>
    </location>
</feature>
<dbReference type="STRING" id="45882.A0A0V1DFC2"/>
<feature type="compositionally biased region" description="Basic and acidic residues" evidence="7">
    <location>
        <begin position="236"/>
        <end position="246"/>
    </location>
</feature>
<dbReference type="InterPro" id="IPR041243">
    <property type="entry name" value="STI1/HOP_DP"/>
</dbReference>
<feature type="compositionally biased region" description="Polar residues" evidence="7">
    <location>
        <begin position="356"/>
        <end position="365"/>
    </location>
</feature>
<feature type="repeat" description="TPR" evidence="6">
    <location>
        <begin position="113"/>
        <end position="146"/>
    </location>
</feature>
<dbReference type="InterPro" id="IPR034649">
    <property type="entry name" value="Hip_N"/>
</dbReference>
<organism evidence="10 11">
    <name type="scientific">Trichinella britovi</name>
    <name type="common">Parasitic roundworm</name>
    <dbReference type="NCBI Taxonomy" id="45882"/>
    <lineage>
        <taxon>Eukaryota</taxon>
        <taxon>Metazoa</taxon>
        <taxon>Ecdysozoa</taxon>
        <taxon>Nematoda</taxon>
        <taxon>Enoplea</taxon>
        <taxon>Dorylaimia</taxon>
        <taxon>Trichinellida</taxon>
        <taxon>Trichinellidae</taxon>
        <taxon>Trichinella</taxon>
    </lineage>
</organism>
<dbReference type="InterPro" id="IPR011990">
    <property type="entry name" value="TPR-like_helical_dom_sf"/>
</dbReference>
<dbReference type="InterPro" id="IPR019734">
    <property type="entry name" value="TPR_rpt"/>
</dbReference>
<dbReference type="PANTHER" id="PTHR45883">
    <property type="entry name" value="HSC70-INTERACTING PROTEIN"/>
    <property type="match status" value="1"/>
</dbReference>
<feature type="non-terminal residue" evidence="10">
    <location>
        <position position="1"/>
    </location>
</feature>
<reference evidence="10 11" key="1">
    <citation type="submission" date="2015-01" db="EMBL/GenBank/DDBJ databases">
        <title>Evolution of Trichinella species and genotypes.</title>
        <authorList>
            <person name="Korhonen P.K."/>
            <person name="Edoardo P."/>
            <person name="Giuseppe L.R."/>
            <person name="Gasser R.B."/>
        </authorList>
    </citation>
    <scope>NUCLEOTIDE SEQUENCE [LARGE SCALE GENOMIC DNA]</scope>
    <source>
        <strain evidence="10">ISS120</strain>
    </source>
</reference>
<evidence type="ECO:0000313" key="11">
    <source>
        <dbReference type="Proteomes" id="UP000054653"/>
    </source>
</evidence>
<dbReference type="Gene3D" id="1.10.260.100">
    <property type="match status" value="1"/>
</dbReference>
<dbReference type="Gene3D" id="1.25.40.10">
    <property type="entry name" value="Tetratricopeptide repeat domain"/>
    <property type="match status" value="1"/>
</dbReference>
<keyword evidence="3 6" id="KW-0802">TPR repeat</keyword>
<protein>
    <submittedName>
        <fullName evidence="10">Hsc70-interacting protein</fullName>
    </submittedName>
</protein>
<evidence type="ECO:0000256" key="7">
    <source>
        <dbReference type="SAM" id="MobiDB-lite"/>
    </source>
</evidence>
<comment type="function">
    <text evidence="4">One HIP oligomer binds the ATPase domains of at least two HSC70 molecules dependent on activation of the HSC70 ATPase by HSP40. Stabilizes the ADP state of HSC70 that has a high affinity for substrate protein. Through its own chaperone activity, it may contribute to the interaction of HSC70 with various target proteins.</text>
</comment>
<dbReference type="PROSITE" id="PS50005">
    <property type="entry name" value="TPR"/>
    <property type="match status" value="1"/>
</dbReference>
<dbReference type="EMBL" id="JYDI01000006">
    <property type="protein sequence ID" value="KRY60345.1"/>
    <property type="molecule type" value="Genomic_DNA"/>
</dbReference>
<dbReference type="Proteomes" id="UP000054653">
    <property type="component" value="Unassembled WGS sequence"/>
</dbReference>
<evidence type="ECO:0000256" key="6">
    <source>
        <dbReference type="PROSITE-ProRule" id="PRU00339"/>
    </source>
</evidence>
<dbReference type="OMA" id="YEKRRYK"/>
<dbReference type="Gene3D" id="6.10.250.3420">
    <property type="match status" value="1"/>
</dbReference>
<comment type="subunit">
    <text evidence="5">Homotetramer. Interacts with Hsc70 as well as DNAJ homologs and Hsp90.</text>
</comment>
<accession>A0A0V1DFC2</accession>
<name>A0A0V1DFC2_TRIBR</name>
<dbReference type="GO" id="GO:0005634">
    <property type="term" value="C:nucleus"/>
    <property type="evidence" value="ECO:0007669"/>
    <property type="project" value="UniProtKB-ARBA"/>
</dbReference>
<dbReference type="PANTHER" id="PTHR45883:SF2">
    <property type="entry name" value="HSC70-INTERACTING PROTEIN"/>
    <property type="match status" value="1"/>
</dbReference>
<keyword evidence="2" id="KW-0677">Repeat</keyword>
<dbReference type="Pfam" id="PF17830">
    <property type="entry name" value="STI1-HOP_DP"/>
    <property type="match status" value="1"/>
</dbReference>
<sequence length="392" mass="44717">LRYEITTLFVHEMTITNEQVNLLRSFVEQCKKYPSLLHNSRISFYKEYLESLGATVPPPENNNAQERAEQEEESSSESELDFHDAEIMLPEEEIFLPFGDENVEITEEMIDNSDAKQRKAMEAAKNGDYEEALDLYSEAICLNPVSTLLYGRRAGVLVNLKKPMAAIRDCNKAICLNPNAAIAYKYRGRAKRMLGHWEEAYYDLCKANSLDYNEECYEWLKEVEEYAKKVFEYKRKKERKKEERKQQQKQQRGGGGAERSSTAANAEEKKKNPTSPENEKPQTGNPFADFLGNMGGNMPDLSGVNFGNIMSDPEIMEAMKDPELIRVFEDVKKNPMNFLKYQSNPKISKMLAKLQSMFTSPSGQSDNKKNDDNNKKDGKSSGASMFADTNLD</sequence>